<proteinExistence type="predicted"/>
<name>A0A8J7YQ28_9ARCH</name>
<evidence type="ECO:0000313" key="1">
    <source>
        <dbReference type="EMBL" id="MBX8632840.1"/>
    </source>
</evidence>
<sequence>MDLRCGCCGGEISWAAPDVLRSAPKEEVIIFTCEDCKCGYDTSAQRTHWCDKYGRRDFVFQSKLNSRAMENKREPAYKQIRMIRKSDRLTNPSPITKGLKKLENASGALKETEGRSFVNILFELLFGC</sequence>
<protein>
    <submittedName>
        <fullName evidence="1">Uncharacterized protein</fullName>
    </submittedName>
</protein>
<dbReference type="EMBL" id="JAGVSJ010000085">
    <property type="protein sequence ID" value="MBX8632840.1"/>
    <property type="molecule type" value="Genomic_DNA"/>
</dbReference>
<comment type="caution">
    <text evidence="1">The sequence shown here is derived from an EMBL/GenBank/DDBJ whole genome shotgun (WGS) entry which is preliminary data.</text>
</comment>
<organism evidence="1 2">
    <name type="scientific">Candidatus Sysuiplasma superficiale</name>
    <dbReference type="NCBI Taxonomy" id="2823368"/>
    <lineage>
        <taxon>Archaea</taxon>
        <taxon>Methanobacteriati</taxon>
        <taxon>Thermoplasmatota</taxon>
        <taxon>Thermoplasmata</taxon>
        <taxon>Candidatus Sysuiplasmatales</taxon>
        <taxon>Candidatus Sysuiplasmataceae</taxon>
        <taxon>Candidatus Sysuiplasma</taxon>
    </lineage>
</organism>
<evidence type="ECO:0000313" key="2">
    <source>
        <dbReference type="Proteomes" id="UP000716004"/>
    </source>
</evidence>
<reference evidence="1" key="1">
    <citation type="submission" date="2021-04" db="EMBL/GenBank/DDBJ databases">
        <title>Genomic insights into ecological role and evolution of a novel Thermoplasmata order Candidatus Sysuiplasmatales.</title>
        <authorList>
            <person name="Yuan Y."/>
        </authorList>
    </citation>
    <scope>NUCLEOTIDE SEQUENCE</scope>
    <source>
        <strain evidence="1">YP2-bin.285</strain>
    </source>
</reference>
<gene>
    <name evidence="1" type="ORF">J9259_10080</name>
</gene>
<dbReference type="AlphaFoldDB" id="A0A8J7YQ28"/>
<accession>A0A8J7YQ28</accession>
<dbReference type="Proteomes" id="UP000716004">
    <property type="component" value="Unassembled WGS sequence"/>
</dbReference>